<sequence>MKVRFLKPAQSEVDEVFAWYKAQSRGLGTQFLDDFDRALRRIVAYPFANAEIEDGLRRCLLSRFPYGIIYGMDSETIIVVAVAHLHREPRYWIDRLLHQETNQ</sequence>
<accession>A0A1F7S1Y3</accession>
<evidence type="ECO:0000313" key="2">
    <source>
        <dbReference type="EMBL" id="OGL47700.1"/>
    </source>
</evidence>
<name>A0A1F7S1Y3_9BACT</name>
<reference evidence="2 3" key="1">
    <citation type="journal article" date="2016" name="Nat. Commun.">
        <title>Thousands of microbial genomes shed light on interconnected biogeochemical processes in an aquifer system.</title>
        <authorList>
            <person name="Anantharaman K."/>
            <person name="Brown C.T."/>
            <person name="Hug L.A."/>
            <person name="Sharon I."/>
            <person name="Castelle C.J."/>
            <person name="Probst A.J."/>
            <person name="Thomas B.C."/>
            <person name="Singh A."/>
            <person name="Wilkins M.J."/>
            <person name="Karaoz U."/>
            <person name="Brodie E.L."/>
            <person name="Williams K.H."/>
            <person name="Hubbard S.S."/>
            <person name="Banfield J.F."/>
        </authorList>
    </citation>
    <scope>NUCLEOTIDE SEQUENCE [LARGE SCALE GENOMIC DNA]</scope>
</reference>
<dbReference type="Gene3D" id="3.30.2310.20">
    <property type="entry name" value="RelE-like"/>
    <property type="match status" value="1"/>
</dbReference>
<organism evidence="2 3">
    <name type="scientific">Candidatus Schekmanbacteria bacterium RBG_16_38_10</name>
    <dbReference type="NCBI Taxonomy" id="1817879"/>
    <lineage>
        <taxon>Bacteria</taxon>
        <taxon>Candidatus Schekmaniibacteriota</taxon>
    </lineage>
</organism>
<evidence type="ECO:0000313" key="3">
    <source>
        <dbReference type="Proteomes" id="UP000178797"/>
    </source>
</evidence>
<dbReference type="Proteomes" id="UP000178797">
    <property type="component" value="Unassembled WGS sequence"/>
</dbReference>
<dbReference type="EMBL" id="MGDE01000022">
    <property type="protein sequence ID" value="OGL47700.1"/>
    <property type="molecule type" value="Genomic_DNA"/>
</dbReference>
<dbReference type="InterPro" id="IPR007712">
    <property type="entry name" value="RelE/ParE_toxin"/>
</dbReference>
<comment type="caution">
    <text evidence="2">The sequence shown here is derived from an EMBL/GenBank/DDBJ whole genome shotgun (WGS) entry which is preliminary data.</text>
</comment>
<keyword evidence="1" id="KW-1277">Toxin-antitoxin system</keyword>
<dbReference type="Pfam" id="PF05016">
    <property type="entry name" value="ParE_toxin"/>
    <property type="match status" value="1"/>
</dbReference>
<dbReference type="AlphaFoldDB" id="A0A1F7S1Y3"/>
<gene>
    <name evidence="2" type="ORF">A2W05_02970</name>
</gene>
<evidence type="ECO:0000256" key="1">
    <source>
        <dbReference type="ARBA" id="ARBA00022649"/>
    </source>
</evidence>
<protein>
    <submittedName>
        <fullName evidence="2">Plasmid stabilization protein</fullName>
    </submittedName>
</protein>
<proteinExistence type="predicted"/>
<dbReference type="InterPro" id="IPR035093">
    <property type="entry name" value="RelE/ParE_toxin_dom_sf"/>
</dbReference>